<dbReference type="InterPro" id="IPR002125">
    <property type="entry name" value="CMP_dCMP_dom"/>
</dbReference>
<dbReference type="EMBL" id="LBVC01000008">
    <property type="protein sequence ID" value="KKQ78917.1"/>
    <property type="molecule type" value="Genomic_DNA"/>
</dbReference>
<feature type="binding site" evidence="16">
    <location>
        <position position="178"/>
    </location>
    <ligand>
        <name>substrate</name>
    </ligand>
</feature>
<dbReference type="InterPro" id="IPR024072">
    <property type="entry name" value="DHFR-like_dom_sf"/>
</dbReference>
<dbReference type="InterPro" id="IPR050765">
    <property type="entry name" value="Riboflavin_Biosynth_HTPR"/>
</dbReference>
<dbReference type="Pfam" id="PF01872">
    <property type="entry name" value="RibD_C"/>
    <property type="match status" value="1"/>
</dbReference>
<dbReference type="PATRIC" id="fig|1618432.3.peg.129"/>
<evidence type="ECO:0000313" key="19">
    <source>
        <dbReference type="EMBL" id="KKQ78917.1"/>
    </source>
</evidence>
<feature type="binding site" evidence="16">
    <location>
        <position position="164"/>
    </location>
    <ligand>
        <name>NADP(+)</name>
        <dbReference type="ChEBI" id="CHEBI:58349"/>
    </ligand>
</feature>
<evidence type="ECO:0000256" key="7">
    <source>
        <dbReference type="ARBA" id="ARBA00013173"/>
    </source>
</evidence>
<evidence type="ECO:0000256" key="12">
    <source>
        <dbReference type="ARBA" id="ARBA00022857"/>
    </source>
</evidence>
<dbReference type="InterPro" id="IPR004794">
    <property type="entry name" value="Eubact_RibD"/>
</dbReference>
<evidence type="ECO:0000256" key="17">
    <source>
        <dbReference type="PIRSR" id="PIRSR006769-3"/>
    </source>
</evidence>
<evidence type="ECO:0000256" key="1">
    <source>
        <dbReference type="ARBA" id="ARBA00002151"/>
    </source>
</evidence>
<comment type="similarity">
    <text evidence="4">In the N-terminal section; belongs to the cytidine and deoxycytidylate deaminase family.</text>
</comment>
<dbReference type="InterPro" id="IPR016192">
    <property type="entry name" value="APOBEC/CMP_deaminase_Zn-bd"/>
</dbReference>
<dbReference type="InterPro" id="IPR002734">
    <property type="entry name" value="RibDG_C"/>
</dbReference>
<evidence type="ECO:0000256" key="15">
    <source>
        <dbReference type="PIRSR" id="PIRSR006769-1"/>
    </source>
</evidence>
<dbReference type="SUPFAM" id="SSF53597">
    <property type="entry name" value="Dihydrofolate reductase-like"/>
    <property type="match status" value="1"/>
</dbReference>
<feature type="binding site" evidence="17">
    <location>
        <position position="85"/>
    </location>
    <ligand>
        <name>Zn(2+)</name>
        <dbReference type="ChEBI" id="CHEBI:29105"/>
        <note>catalytic</note>
    </ligand>
</feature>
<feature type="binding site" evidence="16">
    <location>
        <position position="194"/>
    </location>
    <ligand>
        <name>NADP(+)</name>
        <dbReference type="ChEBI" id="CHEBI:58349"/>
    </ligand>
</feature>
<comment type="similarity">
    <text evidence="5">In the C-terminal section; belongs to the HTP reductase family.</text>
</comment>
<keyword evidence="9" id="KW-0686">Riboflavin biosynthesis</keyword>
<feature type="active site" description="Proton donor" evidence="15">
    <location>
        <position position="53"/>
    </location>
</feature>
<dbReference type="Proteomes" id="UP000034324">
    <property type="component" value="Unassembled WGS sequence"/>
</dbReference>
<dbReference type="AlphaFoldDB" id="A0A0G0KJF7"/>
<dbReference type="PANTHER" id="PTHR38011">
    <property type="entry name" value="DIHYDROFOLATE REDUCTASE FAMILY PROTEIN (AFU_ORTHOLOGUE AFUA_8G06820)"/>
    <property type="match status" value="1"/>
</dbReference>
<evidence type="ECO:0000256" key="13">
    <source>
        <dbReference type="ARBA" id="ARBA00023002"/>
    </source>
</evidence>
<feature type="binding site" evidence="16">
    <location>
        <position position="162"/>
    </location>
    <ligand>
        <name>substrate</name>
    </ligand>
</feature>
<protein>
    <recommendedName>
        <fullName evidence="8">Riboflavin biosynthesis protein RibD</fullName>
        <ecNumber evidence="7">1.1.1.193</ecNumber>
        <ecNumber evidence="6">3.5.4.26</ecNumber>
    </recommendedName>
</protein>
<dbReference type="EC" id="3.5.4.26" evidence="6"/>
<feature type="binding site" evidence="17">
    <location>
        <position position="76"/>
    </location>
    <ligand>
        <name>Zn(2+)</name>
        <dbReference type="ChEBI" id="CHEBI:29105"/>
        <note>catalytic</note>
    </ligand>
</feature>
<comment type="function">
    <text evidence="1">Converts 2,5-diamino-6-(ribosylamino)-4(3h)-pyrimidinone 5'-phosphate into 5-amino-6-(ribosylamino)-2,4(1h,3h)-pyrimidinedione 5'-phosphate.</text>
</comment>
<evidence type="ECO:0000256" key="10">
    <source>
        <dbReference type="ARBA" id="ARBA00022723"/>
    </source>
</evidence>
<organism evidence="19 20">
    <name type="scientific">Candidatus Daviesbacteria bacterium GW2011_GWF2_38_6</name>
    <dbReference type="NCBI Taxonomy" id="1618432"/>
    <lineage>
        <taxon>Bacteria</taxon>
        <taxon>Candidatus Daviesiibacteriota</taxon>
    </lineage>
</organism>
<keyword evidence="14" id="KW-0511">Multifunctional enzyme</keyword>
<feature type="binding site" evidence="16">
    <location>
        <begin position="252"/>
        <end position="258"/>
    </location>
    <ligand>
        <name>NADP(+)</name>
        <dbReference type="ChEBI" id="CHEBI:58349"/>
    </ligand>
</feature>
<comment type="pathway">
    <text evidence="3">Cofactor biosynthesis; riboflavin biosynthesis; 5-amino-6-(D-ribitylamino)uracil from GTP: step 3/4.</text>
</comment>
<gene>
    <name evidence="19" type="ORF">US99_C0008G0006</name>
</gene>
<comment type="pathway">
    <text evidence="2">Cofactor biosynthesis; riboflavin biosynthesis; 5-amino-6-(D-ribitylamino)uracil from GTP: step 2/4.</text>
</comment>
<evidence type="ECO:0000256" key="8">
    <source>
        <dbReference type="ARBA" id="ARBA00019930"/>
    </source>
</evidence>
<evidence type="ECO:0000256" key="3">
    <source>
        <dbReference type="ARBA" id="ARBA00004910"/>
    </source>
</evidence>
<dbReference type="PROSITE" id="PS00903">
    <property type="entry name" value="CYT_DCMP_DEAMINASES_1"/>
    <property type="match status" value="1"/>
</dbReference>
<evidence type="ECO:0000256" key="2">
    <source>
        <dbReference type="ARBA" id="ARBA00004882"/>
    </source>
</evidence>
<dbReference type="GO" id="GO:0008835">
    <property type="term" value="F:diaminohydroxyphosphoribosylaminopyrimidine deaminase activity"/>
    <property type="evidence" value="ECO:0007669"/>
    <property type="project" value="UniProtKB-EC"/>
</dbReference>
<dbReference type="GO" id="GO:0009231">
    <property type="term" value="P:riboflavin biosynthetic process"/>
    <property type="evidence" value="ECO:0007669"/>
    <property type="project" value="UniProtKB-UniPathway"/>
</dbReference>
<evidence type="ECO:0000256" key="11">
    <source>
        <dbReference type="ARBA" id="ARBA00022833"/>
    </source>
</evidence>
<evidence type="ECO:0000259" key="18">
    <source>
        <dbReference type="PROSITE" id="PS51747"/>
    </source>
</evidence>
<feature type="binding site" evidence="17">
    <location>
        <position position="51"/>
    </location>
    <ligand>
        <name>Zn(2+)</name>
        <dbReference type="ChEBI" id="CHEBI:29105"/>
        <note>catalytic</note>
    </ligand>
</feature>
<name>A0A0G0KJF7_9BACT</name>
<keyword evidence="13" id="KW-0560">Oxidoreductase</keyword>
<feature type="domain" description="CMP/dCMP-type deaminase" evidence="18">
    <location>
        <begin position="2"/>
        <end position="121"/>
    </location>
</feature>
<feature type="binding site" evidence="16">
    <location>
        <position position="250"/>
    </location>
    <ligand>
        <name>substrate</name>
    </ligand>
</feature>
<dbReference type="Gene3D" id="3.40.140.10">
    <property type="entry name" value="Cytidine Deaminase, domain 2"/>
    <property type="match status" value="1"/>
</dbReference>
<dbReference type="PROSITE" id="PS51747">
    <property type="entry name" value="CYT_DCMP_DEAMINASES_2"/>
    <property type="match status" value="1"/>
</dbReference>
<keyword evidence="10 17" id="KW-0479">Metal-binding</keyword>
<feature type="binding site" evidence="16">
    <location>
        <position position="190"/>
    </location>
    <ligand>
        <name>NADP(+)</name>
        <dbReference type="ChEBI" id="CHEBI:58349"/>
    </ligand>
</feature>
<dbReference type="SUPFAM" id="SSF53927">
    <property type="entry name" value="Cytidine deaminase-like"/>
    <property type="match status" value="1"/>
</dbReference>
<evidence type="ECO:0000256" key="4">
    <source>
        <dbReference type="ARBA" id="ARBA00005259"/>
    </source>
</evidence>
<feature type="binding site" evidence="16">
    <location>
        <position position="198"/>
    </location>
    <ligand>
        <name>substrate</name>
    </ligand>
</feature>
<keyword evidence="12 16" id="KW-0521">NADP</keyword>
<dbReference type="EC" id="1.1.1.193" evidence="7"/>
<feature type="binding site" evidence="16">
    <location>
        <position position="148"/>
    </location>
    <ligand>
        <name>NADP(+)</name>
        <dbReference type="ChEBI" id="CHEBI:58349"/>
    </ligand>
</feature>
<dbReference type="PANTHER" id="PTHR38011:SF7">
    <property type="entry name" value="2,5-DIAMINO-6-RIBOSYLAMINO-4(3H)-PYRIMIDINONE 5'-PHOSPHATE REDUCTASE"/>
    <property type="match status" value="1"/>
</dbReference>
<comment type="cofactor">
    <cofactor evidence="17">
        <name>Zn(2+)</name>
        <dbReference type="ChEBI" id="CHEBI:29105"/>
    </cofactor>
    <text evidence="17">Binds 1 zinc ion.</text>
</comment>
<dbReference type="NCBIfam" id="TIGR00326">
    <property type="entry name" value="eubact_ribD"/>
    <property type="match status" value="1"/>
</dbReference>
<accession>A0A0G0KJF7</accession>
<evidence type="ECO:0000256" key="5">
    <source>
        <dbReference type="ARBA" id="ARBA00007417"/>
    </source>
</evidence>
<proteinExistence type="inferred from homology"/>
<dbReference type="PIRSF" id="PIRSF006769">
    <property type="entry name" value="RibD"/>
    <property type="match status" value="1"/>
</dbReference>
<evidence type="ECO:0000313" key="20">
    <source>
        <dbReference type="Proteomes" id="UP000034324"/>
    </source>
</evidence>
<dbReference type="Pfam" id="PF00383">
    <property type="entry name" value="dCMP_cyt_deam_1"/>
    <property type="match status" value="1"/>
</dbReference>
<keyword evidence="11 17" id="KW-0862">Zinc</keyword>
<evidence type="ECO:0000256" key="9">
    <source>
        <dbReference type="ARBA" id="ARBA00022619"/>
    </source>
</evidence>
<evidence type="ECO:0000256" key="6">
    <source>
        <dbReference type="ARBA" id="ARBA00012766"/>
    </source>
</evidence>
<comment type="caution">
    <text evidence="19">The sequence shown here is derived from an EMBL/GenBank/DDBJ whole genome shotgun (WGS) entry which is preliminary data.</text>
</comment>
<reference evidence="19 20" key="1">
    <citation type="journal article" date="2015" name="Nature">
        <title>rRNA introns, odd ribosomes, and small enigmatic genomes across a large radiation of phyla.</title>
        <authorList>
            <person name="Brown C.T."/>
            <person name="Hug L.A."/>
            <person name="Thomas B.C."/>
            <person name="Sharon I."/>
            <person name="Castelle C.J."/>
            <person name="Singh A."/>
            <person name="Wilkins M.J."/>
            <person name="Williams K.H."/>
            <person name="Banfield J.F."/>
        </authorList>
    </citation>
    <scope>NUCLEOTIDE SEQUENCE [LARGE SCALE GENOMIC DNA]</scope>
</reference>
<dbReference type="UniPathway" id="UPA00275">
    <property type="reaction ID" value="UER00401"/>
</dbReference>
<sequence>MDENIKFLKETLKLAKKGLGKVNPNPMVGAVIVKNNKIIGKGYHKKFGYPHAEIEALKNCRQNPKGATLYVNLEPCTHFGKTPPCTDTIIKAGIKKVVCCTLDPNPKVHGKRDIEISVGLLEKEARKLNEAFFTFHEKKRPFIAIKFAASLDGKLATYTGDSKWITNEKARQFARSLRGQYQAVLVGINTVLKDNPHLGNSLRIILGLKSQIPKNSQVLGDKNILIINPKNIKDLLEILRKKEIISVLVEGGGKTLGSFIDAKVVDKVYAFHAPIIIGGEKAISIAGSGTPTIQEALYLKNITYKKFGDNILTIGYT</sequence>
<dbReference type="GO" id="GO:0008270">
    <property type="term" value="F:zinc ion binding"/>
    <property type="evidence" value="ECO:0007669"/>
    <property type="project" value="InterPro"/>
</dbReference>
<evidence type="ECO:0000256" key="14">
    <source>
        <dbReference type="ARBA" id="ARBA00023268"/>
    </source>
</evidence>
<dbReference type="InterPro" id="IPR016193">
    <property type="entry name" value="Cytidine_deaminase-like"/>
</dbReference>
<dbReference type="GO" id="GO:0008703">
    <property type="term" value="F:5-amino-6-(5-phosphoribosylamino)uracil reductase activity"/>
    <property type="evidence" value="ECO:0007669"/>
    <property type="project" value="UniProtKB-EC"/>
</dbReference>
<dbReference type="CDD" id="cd01284">
    <property type="entry name" value="Riboflavin_deaminase-reductase"/>
    <property type="match status" value="1"/>
</dbReference>
<evidence type="ECO:0000256" key="16">
    <source>
        <dbReference type="PIRSR" id="PIRSR006769-2"/>
    </source>
</evidence>
<dbReference type="Gene3D" id="3.40.430.10">
    <property type="entry name" value="Dihydrofolate Reductase, subunit A"/>
    <property type="match status" value="2"/>
</dbReference>